<evidence type="ECO:0000313" key="2">
    <source>
        <dbReference type="Proteomes" id="UP001499851"/>
    </source>
</evidence>
<proteinExistence type="predicted"/>
<dbReference type="InterPro" id="IPR036748">
    <property type="entry name" value="MTH938-like_sf"/>
</dbReference>
<organism evidence="1 2">
    <name type="scientific">Glycomyces endophyticus</name>
    <dbReference type="NCBI Taxonomy" id="480996"/>
    <lineage>
        <taxon>Bacteria</taxon>
        <taxon>Bacillati</taxon>
        <taxon>Actinomycetota</taxon>
        <taxon>Actinomycetes</taxon>
        <taxon>Glycomycetales</taxon>
        <taxon>Glycomycetaceae</taxon>
        <taxon>Glycomyces</taxon>
    </lineage>
</organism>
<reference evidence="1 2" key="1">
    <citation type="journal article" date="2019" name="Int. J. Syst. Evol. Microbiol.">
        <title>The Global Catalogue of Microorganisms (GCM) 10K type strain sequencing project: providing services to taxonomists for standard genome sequencing and annotation.</title>
        <authorList>
            <consortium name="The Broad Institute Genomics Platform"/>
            <consortium name="The Broad Institute Genome Sequencing Center for Infectious Disease"/>
            <person name="Wu L."/>
            <person name="Ma J."/>
        </authorList>
    </citation>
    <scope>NUCLEOTIDE SEQUENCE [LARGE SCALE GENOMIC DNA]</scope>
    <source>
        <strain evidence="1 2">JCM 16001</strain>
    </source>
</reference>
<accession>A0ABN2H667</accession>
<dbReference type="Proteomes" id="UP001499851">
    <property type="component" value="Unassembled WGS sequence"/>
</dbReference>
<name>A0ABN2H667_9ACTN</name>
<dbReference type="RefSeq" id="WP_344488053.1">
    <property type="nucleotide sequence ID" value="NZ_BAAAQF010000011.1"/>
</dbReference>
<sequence length="72" mass="7638">MLVRDHGGYLIDRGAAMIVLSLGMEERLQVDPATVVLLDPLGVPYRAAQTLEAAAIYNAAEVPVGGLFHSTC</sequence>
<dbReference type="Gene3D" id="3.40.1230.10">
    <property type="entry name" value="MTH938-like"/>
    <property type="match status" value="1"/>
</dbReference>
<dbReference type="EMBL" id="BAAAQF010000011">
    <property type="protein sequence ID" value="GAA1682195.1"/>
    <property type="molecule type" value="Genomic_DNA"/>
</dbReference>
<dbReference type="SUPFAM" id="SSF64076">
    <property type="entry name" value="MTH938-like"/>
    <property type="match status" value="1"/>
</dbReference>
<comment type="caution">
    <text evidence="1">The sequence shown here is derived from an EMBL/GenBank/DDBJ whole genome shotgun (WGS) entry which is preliminary data.</text>
</comment>
<evidence type="ECO:0000313" key="1">
    <source>
        <dbReference type="EMBL" id="GAA1682195.1"/>
    </source>
</evidence>
<protein>
    <submittedName>
        <fullName evidence="1">Uncharacterized protein</fullName>
    </submittedName>
</protein>
<keyword evidence="2" id="KW-1185">Reference proteome</keyword>
<gene>
    <name evidence="1" type="ORF">GCM10009830_31610</name>
</gene>